<keyword evidence="7 8" id="KW-0472">Membrane</keyword>
<evidence type="ECO:0000256" key="6">
    <source>
        <dbReference type="ARBA" id="ARBA00022989"/>
    </source>
</evidence>
<dbReference type="AlphaFoldDB" id="A0A1H3KDI4"/>
<comment type="subcellular location">
    <subcellularLocation>
        <location evidence="1 8">Cell membrane</location>
        <topology evidence="1 8">Multi-pass membrane protein</topology>
    </subcellularLocation>
</comment>
<keyword evidence="6 9" id="KW-1133">Transmembrane helix</keyword>
<proteinExistence type="inferred from homology"/>
<feature type="transmembrane region" description="Helical" evidence="9">
    <location>
        <begin position="60"/>
        <end position="82"/>
    </location>
</feature>
<keyword evidence="5 9" id="KW-0812">Transmembrane</keyword>
<dbReference type="Proteomes" id="UP000198935">
    <property type="component" value="Unassembled WGS sequence"/>
</dbReference>
<evidence type="ECO:0000256" key="2">
    <source>
        <dbReference type="ARBA" id="ARBA00009212"/>
    </source>
</evidence>
<keyword evidence="8" id="KW-0050">Antiport</keyword>
<dbReference type="GO" id="GO:0005886">
    <property type="term" value="C:plasma membrane"/>
    <property type="evidence" value="ECO:0007669"/>
    <property type="project" value="UniProtKB-SubCell"/>
</dbReference>
<keyword evidence="8" id="KW-0406">Ion transport</keyword>
<keyword evidence="4 8" id="KW-1003">Cell membrane</keyword>
<accession>A0A1H3KDI4</accession>
<feature type="transmembrane region" description="Helical" evidence="9">
    <location>
        <begin position="6"/>
        <end position="25"/>
    </location>
</feature>
<dbReference type="NCBIfam" id="NF009248">
    <property type="entry name" value="PRK12600.1"/>
    <property type="match status" value="1"/>
</dbReference>
<evidence type="ECO:0000313" key="11">
    <source>
        <dbReference type="Proteomes" id="UP000198935"/>
    </source>
</evidence>
<evidence type="ECO:0000256" key="4">
    <source>
        <dbReference type="ARBA" id="ARBA00022475"/>
    </source>
</evidence>
<feature type="transmembrane region" description="Helical" evidence="9">
    <location>
        <begin position="34"/>
        <end position="54"/>
    </location>
</feature>
<evidence type="ECO:0000313" key="10">
    <source>
        <dbReference type="EMBL" id="SDY50143.1"/>
    </source>
</evidence>
<dbReference type="InterPro" id="IPR007208">
    <property type="entry name" value="MrpF/PhaF-like"/>
</dbReference>
<evidence type="ECO:0000256" key="1">
    <source>
        <dbReference type="ARBA" id="ARBA00004651"/>
    </source>
</evidence>
<keyword evidence="3 8" id="KW-0813">Transport</keyword>
<evidence type="ECO:0000256" key="3">
    <source>
        <dbReference type="ARBA" id="ARBA00022448"/>
    </source>
</evidence>
<evidence type="ECO:0000256" key="7">
    <source>
        <dbReference type="ARBA" id="ARBA00023136"/>
    </source>
</evidence>
<evidence type="ECO:0000256" key="5">
    <source>
        <dbReference type="ARBA" id="ARBA00022692"/>
    </source>
</evidence>
<keyword evidence="11" id="KW-1185">Reference proteome</keyword>
<reference evidence="11" key="1">
    <citation type="submission" date="2016-10" db="EMBL/GenBank/DDBJ databases">
        <authorList>
            <person name="Varghese N."/>
            <person name="Submissions S."/>
        </authorList>
    </citation>
    <scope>NUCLEOTIDE SEQUENCE [LARGE SCALE GENOMIC DNA]</scope>
    <source>
        <strain evidence="11">SP</strain>
    </source>
</reference>
<dbReference type="OrthoDB" id="9799958at2"/>
<name>A0A1H3KDI4_9BACI</name>
<organism evidence="10 11">
    <name type="scientific">Evansella caseinilytica</name>
    <dbReference type="NCBI Taxonomy" id="1503961"/>
    <lineage>
        <taxon>Bacteria</taxon>
        <taxon>Bacillati</taxon>
        <taxon>Bacillota</taxon>
        <taxon>Bacilli</taxon>
        <taxon>Bacillales</taxon>
        <taxon>Bacillaceae</taxon>
        <taxon>Evansella</taxon>
    </lineage>
</organism>
<dbReference type="PANTHER" id="PTHR34702">
    <property type="entry name" value="NA(+)/H(+) ANTIPORTER SUBUNIT F1"/>
    <property type="match status" value="1"/>
</dbReference>
<dbReference type="Pfam" id="PF04066">
    <property type="entry name" value="MrpF_PhaF"/>
    <property type="match status" value="1"/>
</dbReference>
<dbReference type="PANTHER" id="PTHR34702:SF1">
    <property type="entry name" value="NA(+)_H(+) ANTIPORTER SUBUNIT F"/>
    <property type="match status" value="1"/>
</dbReference>
<evidence type="ECO:0000256" key="8">
    <source>
        <dbReference type="PIRNR" id="PIRNR028784"/>
    </source>
</evidence>
<dbReference type="EMBL" id="FNPI01000002">
    <property type="protein sequence ID" value="SDY50143.1"/>
    <property type="molecule type" value="Genomic_DNA"/>
</dbReference>
<evidence type="ECO:0000256" key="9">
    <source>
        <dbReference type="SAM" id="Phobius"/>
    </source>
</evidence>
<sequence length="93" mass="10098">MLQIVTTIVLILMSLSILVLFIRVIKGPTMSDRVMALDTIGINLIGFIGLIMIVQNTVAYAEVVLVIAILAFIGSIALAKFLEGGVVLDRDRR</sequence>
<gene>
    <name evidence="10" type="ORF">SAMN05421736_102119</name>
</gene>
<dbReference type="GO" id="GO:0015385">
    <property type="term" value="F:sodium:proton antiporter activity"/>
    <property type="evidence" value="ECO:0007669"/>
    <property type="project" value="TreeGrafter"/>
</dbReference>
<dbReference type="PIRSF" id="PIRSF028784">
    <property type="entry name" value="MrpF"/>
    <property type="match status" value="1"/>
</dbReference>
<protein>
    <submittedName>
        <fullName evidence="10">Multicomponent Na+:H+ antiporter subunit F</fullName>
    </submittedName>
</protein>
<dbReference type="STRING" id="1503961.SAMN05421736_102119"/>
<comment type="similarity">
    <text evidence="2 8">Belongs to the CPA3 antiporters (TC 2.A.63) subunit F family.</text>
</comment>